<dbReference type="Proteomes" id="UP000828390">
    <property type="component" value="Unassembled WGS sequence"/>
</dbReference>
<feature type="region of interest" description="Disordered" evidence="1">
    <location>
        <begin position="44"/>
        <end position="70"/>
    </location>
</feature>
<gene>
    <name evidence="2" type="ORF">DPMN_146489</name>
</gene>
<evidence type="ECO:0000256" key="1">
    <source>
        <dbReference type="SAM" id="MobiDB-lite"/>
    </source>
</evidence>
<dbReference type="AlphaFoldDB" id="A0A9D4F751"/>
<name>A0A9D4F751_DREPO</name>
<comment type="caution">
    <text evidence="2">The sequence shown here is derived from an EMBL/GenBank/DDBJ whole genome shotgun (WGS) entry which is preliminary data.</text>
</comment>
<reference evidence="2" key="1">
    <citation type="journal article" date="2019" name="bioRxiv">
        <title>The Genome of the Zebra Mussel, Dreissena polymorpha: A Resource for Invasive Species Research.</title>
        <authorList>
            <person name="McCartney M.A."/>
            <person name="Auch B."/>
            <person name="Kono T."/>
            <person name="Mallez S."/>
            <person name="Zhang Y."/>
            <person name="Obille A."/>
            <person name="Becker A."/>
            <person name="Abrahante J.E."/>
            <person name="Garbe J."/>
            <person name="Badalamenti J.P."/>
            <person name="Herman A."/>
            <person name="Mangelson H."/>
            <person name="Liachko I."/>
            <person name="Sullivan S."/>
            <person name="Sone E.D."/>
            <person name="Koren S."/>
            <person name="Silverstein K.A.T."/>
            <person name="Beckman K.B."/>
            <person name="Gohl D.M."/>
        </authorList>
    </citation>
    <scope>NUCLEOTIDE SEQUENCE</scope>
    <source>
        <strain evidence="2">Duluth1</strain>
        <tissue evidence="2">Whole animal</tissue>
    </source>
</reference>
<sequence>MSFAPCVVAGDRGLVWTPAPAFPLDYLQVQYLQGRGLTLLDPQEPIQGADLAKPDPDHMRPPDWEDDMFM</sequence>
<proteinExistence type="predicted"/>
<dbReference type="EMBL" id="JAIWYP010000007">
    <property type="protein sequence ID" value="KAH3792987.1"/>
    <property type="molecule type" value="Genomic_DNA"/>
</dbReference>
<reference evidence="2" key="2">
    <citation type="submission" date="2020-11" db="EMBL/GenBank/DDBJ databases">
        <authorList>
            <person name="McCartney M.A."/>
            <person name="Auch B."/>
            <person name="Kono T."/>
            <person name="Mallez S."/>
            <person name="Becker A."/>
            <person name="Gohl D.M."/>
            <person name="Silverstein K.A.T."/>
            <person name="Koren S."/>
            <person name="Bechman K.B."/>
            <person name="Herman A."/>
            <person name="Abrahante J.E."/>
            <person name="Garbe J."/>
        </authorList>
    </citation>
    <scope>NUCLEOTIDE SEQUENCE</scope>
    <source>
        <strain evidence="2">Duluth1</strain>
        <tissue evidence="2">Whole animal</tissue>
    </source>
</reference>
<protein>
    <submittedName>
        <fullName evidence="2">Uncharacterized protein</fullName>
    </submittedName>
</protein>
<keyword evidence="3" id="KW-1185">Reference proteome</keyword>
<organism evidence="2 3">
    <name type="scientific">Dreissena polymorpha</name>
    <name type="common">Zebra mussel</name>
    <name type="synonym">Mytilus polymorpha</name>
    <dbReference type="NCBI Taxonomy" id="45954"/>
    <lineage>
        <taxon>Eukaryota</taxon>
        <taxon>Metazoa</taxon>
        <taxon>Spiralia</taxon>
        <taxon>Lophotrochozoa</taxon>
        <taxon>Mollusca</taxon>
        <taxon>Bivalvia</taxon>
        <taxon>Autobranchia</taxon>
        <taxon>Heteroconchia</taxon>
        <taxon>Euheterodonta</taxon>
        <taxon>Imparidentia</taxon>
        <taxon>Neoheterodontei</taxon>
        <taxon>Myida</taxon>
        <taxon>Dreissenoidea</taxon>
        <taxon>Dreissenidae</taxon>
        <taxon>Dreissena</taxon>
    </lineage>
</organism>
<accession>A0A9D4F751</accession>
<evidence type="ECO:0000313" key="3">
    <source>
        <dbReference type="Proteomes" id="UP000828390"/>
    </source>
</evidence>
<feature type="compositionally biased region" description="Basic and acidic residues" evidence="1">
    <location>
        <begin position="52"/>
        <end position="63"/>
    </location>
</feature>
<evidence type="ECO:0000313" key="2">
    <source>
        <dbReference type="EMBL" id="KAH3792987.1"/>
    </source>
</evidence>